<reference evidence="12" key="1">
    <citation type="submission" date="2023-07" db="EMBL/GenBank/DDBJ databases">
        <authorList>
            <person name="Kim M."/>
        </authorList>
    </citation>
    <scope>NUCLEOTIDE SEQUENCE</scope>
    <source>
        <strain evidence="12">BIUV-7</strain>
    </source>
</reference>
<proteinExistence type="inferred from homology"/>
<evidence type="ECO:0000313" key="12">
    <source>
        <dbReference type="EMBL" id="MDO6414943.1"/>
    </source>
</evidence>
<comment type="similarity">
    <text evidence="2 8">Belongs to the glycosyl hydrolase 42 family.</text>
</comment>
<evidence type="ECO:0000313" key="13">
    <source>
        <dbReference type="Proteomes" id="UP001169764"/>
    </source>
</evidence>
<keyword evidence="5 8" id="KW-0378">Hydrolase</keyword>
<organism evidence="12 13">
    <name type="scientific">Sphingomonas natans</name>
    <dbReference type="NCBI Taxonomy" id="3063330"/>
    <lineage>
        <taxon>Bacteria</taxon>
        <taxon>Pseudomonadati</taxon>
        <taxon>Pseudomonadota</taxon>
        <taxon>Alphaproteobacteria</taxon>
        <taxon>Sphingomonadales</taxon>
        <taxon>Sphingomonadaceae</taxon>
        <taxon>Sphingomonas</taxon>
    </lineage>
</organism>
<dbReference type="Pfam" id="PF08532">
    <property type="entry name" value="Glyco_hydro_42M"/>
    <property type="match status" value="1"/>
</dbReference>
<evidence type="ECO:0000259" key="11">
    <source>
        <dbReference type="Pfam" id="PF08532"/>
    </source>
</evidence>
<dbReference type="InterPro" id="IPR017853">
    <property type="entry name" value="GH"/>
</dbReference>
<feature type="signal peptide" evidence="9">
    <location>
        <begin position="1"/>
        <end position="24"/>
    </location>
</feature>
<dbReference type="Pfam" id="PF02449">
    <property type="entry name" value="Glyco_hydro_42"/>
    <property type="match status" value="1"/>
</dbReference>
<evidence type="ECO:0000256" key="3">
    <source>
        <dbReference type="ARBA" id="ARBA00012756"/>
    </source>
</evidence>
<dbReference type="PIRSF" id="PIRSF001084">
    <property type="entry name" value="B-galactosidase"/>
    <property type="match status" value="1"/>
</dbReference>
<sequence>MTDPTRRQVVQAALVLAAAGQAGAKASAAMLGPDGDADALRLGCCYYPEQWDESRWKQDATDMVARGLSRVRIAEFAWTLMEPEAGRYDWGWLDRAVDTLSGAGLGVVMGTPTACPPEWMVARYPEILPVAKDGQVKGFGSRRYYSFSSLLYRRECARIAKAMADRYGRHKGVVGWQIDNEYGCHDTTYSYGAADLAGFRTWLRARYGTIARLNKAWGTVVWSQQSPSFEAIGLPTSSPYDFPPDMLLDYRRFASEQVMAFHKVQADVIRPLSPGRFITTNFMANFTEFDHYPVGQALDMASWDSYPLGVAAGKDDARWDRTGNPDLTGWNHDLVRGLNPAPFWIMEQQPGPVNWARYNPAPLPGMVRLWTWEAFAHGAGTVSYFRWRQGQVGPEQMHSGLNRPDGHISAGGEEAAQVAKEIARIGPIPKSARGDVALLFDYETVWMTEIQPNGSGQDHLVHAQSWYAALRKIGLNVDIVRAGTPVAGYKLVVVPSVWTIDEKIRAELAAANGLVVIGPRSGSKTADFAIPGDLPPGPLQSLVPVKVKQVAIARAGTGVPVTGTGITGQAMGWREWLETALPVLAHYDDGEAAVMGSARIWYVGCQGDAAFTGSLLKTASNRAGLKTYDLPDGVRLQRRGALTFALNYGPRSWTIPEARRRFVLGGKLVGPQQVSAWRDA</sequence>
<evidence type="ECO:0000256" key="1">
    <source>
        <dbReference type="ARBA" id="ARBA00001412"/>
    </source>
</evidence>
<evidence type="ECO:0000256" key="9">
    <source>
        <dbReference type="SAM" id="SignalP"/>
    </source>
</evidence>
<dbReference type="SUPFAM" id="SSF51011">
    <property type="entry name" value="Glycosyl hydrolase domain"/>
    <property type="match status" value="1"/>
</dbReference>
<keyword evidence="9" id="KW-0732">Signal</keyword>
<dbReference type="Gene3D" id="2.60.40.1180">
    <property type="entry name" value="Golgi alpha-mannosidase II"/>
    <property type="match status" value="1"/>
</dbReference>
<keyword evidence="6" id="KW-0862">Zinc</keyword>
<evidence type="ECO:0000259" key="10">
    <source>
        <dbReference type="Pfam" id="PF02449"/>
    </source>
</evidence>
<dbReference type="RefSeq" id="WP_303542566.1">
    <property type="nucleotide sequence ID" value="NZ_JAUOTP010000004.1"/>
</dbReference>
<dbReference type="Proteomes" id="UP001169764">
    <property type="component" value="Unassembled WGS sequence"/>
</dbReference>
<feature type="domain" description="Beta-galactosidase trimerisation" evidence="11">
    <location>
        <begin position="435"/>
        <end position="625"/>
    </location>
</feature>
<evidence type="ECO:0000256" key="7">
    <source>
        <dbReference type="ARBA" id="ARBA00023295"/>
    </source>
</evidence>
<dbReference type="PANTHER" id="PTHR36447:SF2">
    <property type="entry name" value="BETA-GALACTOSIDASE YESZ"/>
    <property type="match status" value="1"/>
</dbReference>
<keyword evidence="13" id="KW-1185">Reference proteome</keyword>
<dbReference type="InterPro" id="IPR006311">
    <property type="entry name" value="TAT_signal"/>
</dbReference>
<comment type="catalytic activity">
    <reaction evidence="1 8">
        <text>Hydrolysis of terminal non-reducing beta-D-galactose residues in beta-D-galactosides.</text>
        <dbReference type="EC" id="3.2.1.23"/>
    </reaction>
</comment>
<dbReference type="Gene3D" id="3.20.20.80">
    <property type="entry name" value="Glycosidases"/>
    <property type="match status" value="1"/>
</dbReference>
<dbReference type="CDD" id="cd03143">
    <property type="entry name" value="A4_beta-galactosidase_middle_domain"/>
    <property type="match status" value="1"/>
</dbReference>
<comment type="caution">
    <text evidence="12">The sequence shown here is derived from an EMBL/GenBank/DDBJ whole genome shotgun (WGS) entry which is preliminary data.</text>
</comment>
<protein>
    <recommendedName>
        <fullName evidence="3 8">Beta-galactosidase</fullName>
        <shortName evidence="8">Beta-gal</shortName>
        <ecNumber evidence="3 8">3.2.1.23</ecNumber>
    </recommendedName>
</protein>
<dbReference type="InterPro" id="IPR013780">
    <property type="entry name" value="Glyco_hydro_b"/>
</dbReference>
<feature type="domain" description="Glycoside hydrolase family 42 N-terminal" evidence="10">
    <location>
        <begin position="45"/>
        <end position="424"/>
    </location>
</feature>
<dbReference type="InterPro" id="IPR013529">
    <property type="entry name" value="Glyco_hydro_42_N"/>
</dbReference>
<dbReference type="EMBL" id="JAUOTP010000004">
    <property type="protein sequence ID" value="MDO6414943.1"/>
    <property type="molecule type" value="Genomic_DNA"/>
</dbReference>
<gene>
    <name evidence="12" type="ORF">Q4F19_11170</name>
</gene>
<dbReference type="SUPFAM" id="SSF51445">
    <property type="entry name" value="(Trans)glycosidases"/>
    <property type="match status" value="1"/>
</dbReference>
<evidence type="ECO:0000256" key="2">
    <source>
        <dbReference type="ARBA" id="ARBA00005940"/>
    </source>
</evidence>
<evidence type="ECO:0000256" key="4">
    <source>
        <dbReference type="ARBA" id="ARBA00022723"/>
    </source>
</evidence>
<dbReference type="Gene3D" id="3.40.50.880">
    <property type="match status" value="1"/>
</dbReference>
<dbReference type="SUPFAM" id="SSF52317">
    <property type="entry name" value="Class I glutamine amidotransferase-like"/>
    <property type="match status" value="1"/>
</dbReference>
<keyword evidence="7 8" id="KW-0326">Glycosidase</keyword>
<evidence type="ECO:0000256" key="6">
    <source>
        <dbReference type="ARBA" id="ARBA00022833"/>
    </source>
</evidence>
<dbReference type="InterPro" id="IPR029062">
    <property type="entry name" value="Class_I_gatase-like"/>
</dbReference>
<dbReference type="InterPro" id="IPR003476">
    <property type="entry name" value="Glyco_hydro_42"/>
</dbReference>
<dbReference type="EC" id="3.2.1.23" evidence="3 8"/>
<feature type="chain" id="PRO_5045802274" description="Beta-galactosidase" evidence="9">
    <location>
        <begin position="25"/>
        <end position="680"/>
    </location>
</feature>
<dbReference type="InterPro" id="IPR013738">
    <property type="entry name" value="Beta_galactosidase_Trimer"/>
</dbReference>
<dbReference type="PROSITE" id="PS51318">
    <property type="entry name" value="TAT"/>
    <property type="match status" value="1"/>
</dbReference>
<accession>A0ABT8YAT0</accession>
<dbReference type="PANTHER" id="PTHR36447">
    <property type="entry name" value="BETA-GALACTOSIDASE GANA"/>
    <property type="match status" value="1"/>
</dbReference>
<evidence type="ECO:0000256" key="8">
    <source>
        <dbReference type="PIRNR" id="PIRNR001084"/>
    </source>
</evidence>
<name>A0ABT8YAT0_9SPHN</name>
<keyword evidence="4" id="KW-0479">Metal-binding</keyword>
<evidence type="ECO:0000256" key="5">
    <source>
        <dbReference type="ARBA" id="ARBA00022801"/>
    </source>
</evidence>